<feature type="domain" description="PIN like" evidence="1">
    <location>
        <begin position="26"/>
        <end position="198"/>
    </location>
</feature>
<accession>A0A1X1CXQ3</accession>
<evidence type="ECO:0000259" key="1">
    <source>
        <dbReference type="Pfam" id="PF18476"/>
    </source>
</evidence>
<proteinExistence type="predicted"/>
<dbReference type="Pfam" id="PF18476">
    <property type="entry name" value="PIN_8"/>
    <property type="match status" value="1"/>
</dbReference>
<dbReference type="Proteomes" id="UP000193558">
    <property type="component" value="Unassembled WGS sequence"/>
</dbReference>
<sequence>MKSVFFGFYSISENDLKNIWKSDSTLFVFDTNCLLNLYRCEDQTRDDIISVMKEVSNRSWLSFQVGFEYQKNRRTVIEESVSSLIKIKNELEDTYNKNVLSSAKIKKHLYNALSDEISTLQKELKEPIDKYIKEKISPRIDSKKAISERDSIRHEIDTMFSDRVGFPPSQERINKINSEGETRYQLKHPPGFMDDKKRVNLFSFKSSSKINLAIFICGKR</sequence>
<organism evidence="2 3">
    <name type="scientific">Pantoea rwandensis</name>
    <dbReference type="NCBI Taxonomy" id="1076550"/>
    <lineage>
        <taxon>Bacteria</taxon>
        <taxon>Pseudomonadati</taxon>
        <taxon>Pseudomonadota</taxon>
        <taxon>Gammaproteobacteria</taxon>
        <taxon>Enterobacterales</taxon>
        <taxon>Erwiniaceae</taxon>
        <taxon>Pantoea</taxon>
    </lineage>
</organism>
<dbReference type="EMBL" id="MLFR01000011">
    <property type="protein sequence ID" value="ORM69110.1"/>
    <property type="molecule type" value="Genomic_DNA"/>
</dbReference>
<dbReference type="RefSeq" id="WP_084934867.1">
    <property type="nucleotide sequence ID" value="NZ_MLFR01000011.1"/>
</dbReference>
<dbReference type="OrthoDB" id="9182727at2"/>
<gene>
    <name evidence="2" type="ORF">HA51_12625</name>
</gene>
<dbReference type="AlphaFoldDB" id="A0A1X1CXQ3"/>
<protein>
    <recommendedName>
        <fullName evidence="1">PIN like domain-containing protein</fullName>
    </recommendedName>
</protein>
<comment type="caution">
    <text evidence="2">The sequence shown here is derived from an EMBL/GenBank/DDBJ whole genome shotgun (WGS) entry which is preliminary data.</text>
</comment>
<name>A0A1X1CXQ3_9GAMM</name>
<evidence type="ECO:0000313" key="2">
    <source>
        <dbReference type="EMBL" id="ORM69110.1"/>
    </source>
</evidence>
<dbReference type="InterPro" id="IPR041578">
    <property type="entry name" value="PIN_8"/>
</dbReference>
<reference evidence="2 3" key="1">
    <citation type="journal article" date="2017" name="Antonie Van Leeuwenhoek">
        <title>Phylogenomic resolution of the bacterial genus Pantoea and its relationship with Erwinia and Tatumella.</title>
        <authorList>
            <person name="Palmer M."/>
            <person name="Steenkamp E.T."/>
            <person name="Coetzee M.P."/>
            <person name="Chan W.Y."/>
            <person name="van Zyl E."/>
            <person name="De Maayer P."/>
            <person name="Coutinho T.A."/>
            <person name="Blom J."/>
            <person name="Smits T.H."/>
            <person name="Duffy B."/>
            <person name="Venter S.N."/>
        </authorList>
    </citation>
    <scope>NUCLEOTIDE SEQUENCE [LARGE SCALE GENOMIC DNA]</scope>
    <source>
        <strain evidence="2 3">LMG 26275</strain>
    </source>
</reference>
<evidence type="ECO:0000313" key="3">
    <source>
        <dbReference type="Proteomes" id="UP000193558"/>
    </source>
</evidence>